<comment type="caution">
    <text evidence="2">The sequence shown here is derived from an EMBL/GenBank/DDBJ whole genome shotgun (WGS) entry which is preliminary data.</text>
</comment>
<accession>W7QQI3</accession>
<evidence type="ECO:0000256" key="1">
    <source>
        <dbReference type="SAM" id="MobiDB-lite"/>
    </source>
</evidence>
<protein>
    <submittedName>
        <fullName evidence="2">Uncharacterized protein</fullName>
    </submittedName>
</protein>
<gene>
    <name evidence="2" type="ORF">DS2_05325</name>
</gene>
<dbReference type="Proteomes" id="UP000019276">
    <property type="component" value="Unassembled WGS sequence"/>
</dbReference>
<evidence type="ECO:0000313" key="2">
    <source>
        <dbReference type="EMBL" id="EWH11252.1"/>
    </source>
</evidence>
<dbReference type="STRING" id="1328313.DS2_05325"/>
<reference evidence="2 3" key="1">
    <citation type="journal article" date="2014" name="Genome Announc.">
        <title>Draft Genome Sequence of the Agar-Degrading Bacterium Catenovulum sp. Strain DS-2, Isolated from Intestines of Haliotis diversicolor.</title>
        <authorList>
            <person name="Shan D."/>
            <person name="Li X."/>
            <person name="Gu Z."/>
            <person name="Wei G."/>
            <person name="Gao Z."/>
            <person name="Shao Z."/>
        </authorList>
    </citation>
    <scope>NUCLEOTIDE SEQUENCE [LARGE SCALE GENOMIC DNA]</scope>
    <source>
        <strain evidence="2 3">DS-2</strain>
    </source>
</reference>
<proteinExistence type="predicted"/>
<feature type="compositionally biased region" description="Polar residues" evidence="1">
    <location>
        <begin position="26"/>
        <end position="86"/>
    </location>
</feature>
<name>W7QQI3_9ALTE</name>
<dbReference type="OrthoDB" id="6388925at2"/>
<evidence type="ECO:0000313" key="3">
    <source>
        <dbReference type="Proteomes" id="UP000019276"/>
    </source>
</evidence>
<dbReference type="EMBL" id="ARZY01000006">
    <property type="protein sequence ID" value="EWH11252.1"/>
    <property type="molecule type" value="Genomic_DNA"/>
</dbReference>
<organism evidence="2 3">
    <name type="scientific">Catenovulum agarivorans DS-2</name>
    <dbReference type="NCBI Taxonomy" id="1328313"/>
    <lineage>
        <taxon>Bacteria</taxon>
        <taxon>Pseudomonadati</taxon>
        <taxon>Pseudomonadota</taxon>
        <taxon>Gammaproteobacteria</taxon>
        <taxon>Alteromonadales</taxon>
        <taxon>Alteromonadaceae</taxon>
        <taxon>Catenovulum</taxon>
    </lineage>
</organism>
<dbReference type="RefSeq" id="WP_035013615.1">
    <property type="nucleotide sequence ID" value="NZ_ARZY01000006.1"/>
</dbReference>
<dbReference type="AlphaFoldDB" id="W7QQI3"/>
<feature type="region of interest" description="Disordered" evidence="1">
    <location>
        <begin position="15"/>
        <end position="94"/>
    </location>
</feature>
<keyword evidence="3" id="KW-1185">Reference proteome</keyword>
<sequence length="111" mass="11700">MAEVGFINSGLQNQLHQNGQLVQPNPAANNNASDTRSENGSSTVSISTQAQLIQKTGELSTSQQNSRPVQASQETAQDSVRVSSSLGKAASSVGLTEQEAIKLYEAIKDLI</sequence>